<keyword evidence="3" id="KW-0675">Receptor</keyword>
<dbReference type="Gene3D" id="2.10.60.10">
    <property type="entry name" value="CD59"/>
    <property type="match status" value="1"/>
</dbReference>
<keyword evidence="1" id="KW-0732">Signal</keyword>
<dbReference type="GO" id="GO:0030154">
    <property type="term" value="P:cell differentiation"/>
    <property type="evidence" value="ECO:0007669"/>
    <property type="project" value="UniProtKB-ARBA"/>
</dbReference>
<name>A0A4D9DTA8_9SAUR</name>
<dbReference type="GO" id="GO:0098552">
    <property type="term" value="C:side of membrane"/>
    <property type="evidence" value="ECO:0007669"/>
    <property type="project" value="UniProtKB-KW"/>
</dbReference>
<feature type="signal peptide" evidence="1">
    <location>
        <begin position="1"/>
        <end position="20"/>
    </location>
</feature>
<evidence type="ECO:0000259" key="2">
    <source>
        <dbReference type="Pfam" id="PF00087"/>
    </source>
</evidence>
<keyword evidence="4" id="KW-1185">Reference proteome</keyword>
<evidence type="ECO:0000313" key="4">
    <source>
        <dbReference type="Proteomes" id="UP000297703"/>
    </source>
</evidence>
<dbReference type="InterPro" id="IPR035076">
    <property type="entry name" value="Toxin/TOLIP"/>
</dbReference>
<comment type="caution">
    <text evidence="3">The sequence shown here is derived from an EMBL/GenBank/DDBJ whole genome shotgun (WGS) entry which is preliminary data.</text>
</comment>
<dbReference type="AlphaFoldDB" id="A0A4D9DTA8"/>
<dbReference type="InterPro" id="IPR045860">
    <property type="entry name" value="Snake_toxin-like_sf"/>
</dbReference>
<gene>
    <name evidence="3" type="ORF">DR999_PMT16830</name>
</gene>
<dbReference type="EMBL" id="QXTE01000245">
    <property type="protein sequence ID" value="TFK00976.1"/>
    <property type="molecule type" value="Genomic_DNA"/>
</dbReference>
<evidence type="ECO:0000256" key="1">
    <source>
        <dbReference type="SAM" id="SignalP"/>
    </source>
</evidence>
<reference evidence="3 4" key="1">
    <citation type="submission" date="2019-04" db="EMBL/GenBank/DDBJ databases">
        <title>Draft genome of the big-headed turtle Platysternon megacephalum.</title>
        <authorList>
            <person name="Gong S."/>
        </authorList>
    </citation>
    <scope>NUCLEOTIDE SEQUENCE [LARGE SCALE GENOMIC DNA]</scope>
    <source>
        <strain evidence="3">DO16091913</strain>
        <tissue evidence="3">Muscle</tissue>
    </source>
</reference>
<protein>
    <submittedName>
        <fullName evidence="3">Olfactory receptor 10V1-like</fullName>
    </submittedName>
</protein>
<dbReference type="Pfam" id="PF00087">
    <property type="entry name" value="Toxin_TOLIP"/>
    <property type="match status" value="1"/>
</dbReference>
<organism evidence="3 4">
    <name type="scientific">Platysternon megacephalum</name>
    <name type="common">big-headed turtle</name>
    <dbReference type="NCBI Taxonomy" id="55544"/>
    <lineage>
        <taxon>Eukaryota</taxon>
        <taxon>Metazoa</taxon>
        <taxon>Chordata</taxon>
        <taxon>Craniata</taxon>
        <taxon>Vertebrata</taxon>
        <taxon>Euteleostomi</taxon>
        <taxon>Archelosauria</taxon>
        <taxon>Testudinata</taxon>
        <taxon>Testudines</taxon>
        <taxon>Cryptodira</taxon>
        <taxon>Durocryptodira</taxon>
        <taxon>Testudinoidea</taxon>
        <taxon>Platysternidae</taxon>
        <taxon>Platysternon</taxon>
    </lineage>
</organism>
<dbReference type="OrthoDB" id="8995118at2759"/>
<evidence type="ECO:0000313" key="3">
    <source>
        <dbReference type="EMBL" id="TFK00976.1"/>
    </source>
</evidence>
<reference evidence="3 4" key="2">
    <citation type="submission" date="2019-04" db="EMBL/GenBank/DDBJ databases">
        <title>The genome sequence of big-headed turtle.</title>
        <authorList>
            <person name="Gong S."/>
        </authorList>
    </citation>
    <scope>NUCLEOTIDE SEQUENCE [LARGE SCALE GENOMIC DNA]</scope>
    <source>
        <strain evidence="3">DO16091913</strain>
        <tissue evidence="3">Muscle</tissue>
    </source>
</reference>
<dbReference type="Proteomes" id="UP000297703">
    <property type="component" value="Unassembled WGS sequence"/>
</dbReference>
<accession>A0A4D9DTA8</accession>
<feature type="chain" id="PRO_5020028461" evidence="1">
    <location>
        <begin position="21"/>
        <end position="89"/>
    </location>
</feature>
<proteinExistence type="predicted"/>
<feature type="domain" description="Snake toxin/toxin-like" evidence="2">
    <location>
        <begin position="21"/>
        <end position="88"/>
    </location>
</feature>
<sequence length="89" mass="9944">MRNLIVCVLALALMAQAVVSLECYHCPNGGRCFTTQKCRDDQDQCITMFFPLTAKYAKRCSRTYECEVMKAMGGSAVKAICCSTDRCNR</sequence>
<dbReference type="SUPFAM" id="SSF57302">
    <property type="entry name" value="Snake toxin-like"/>
    <property type="match status" value="1"/>
</dbReference>